<accession>A0A8T1WQT5</accession>
<evidence type="ECO:0000313" key="1">
    <source>
        <dbReference type="EMBL" id="KAG7394170.1"/>
    </source>
</evidence>
<comment type="caution">
    <text evidence="1">The sequence shown here is derived from an EMBL/GenBank/DDBJ whole genome shotgun (WGS) entry which is preliminary data.</text>
</comment>
<dbReference type="EMBL" id="JAGDFL010000292">
    <property type="protein sequence ID" value="KAG7394170.1"/>
    <property type="molecule type" value="Genomic_DNA"/>
</dbReference>
<gene>
    <name evidence="1" type="ORF">PHYBOEH_005564</name>
</gene>
<name>A0A8T1WQT5_9STRA</name>
<dbReference type="AlphaFoldDB" id="A0A8T1WQT5"/>
<protein>
    <submittedName>
        <fullName evidence="1">Uncharacterized protein</fullName>
    </submittedName>
</protein>
<evidence type="ECO:0000313" key="2">
    <source>
        <dbReference type="Proteomes" id="UP000693981"/>
    </source>
</evidence>
<proteinExistence type="predicted"/>
<sequence length="343" mass="39797">MLKECNGLIFEYNKGWNLLAMPQLAFCTTKIAPKKLEDLHKAGSYDIYEVLDATILTLYFYQAEWHLSSTKGYDIGNMDMTAEMSYMQVLQHLIDTKYPSFKLDDLNQAMSYTIALRYSEYHIFDETRHLEPQPDVDMNSYVMIMCVADLATMRHVDKSVAGLPQQTPLDLQDTSIRDLHTYARSAYTKYAKAHRVRNFKYKPLFGYILRARLNSVPNEYSTIYIESEMFKSIKAGLYCDNHALRAKNYKYLIAQLSTNHERYTQFRVMFPQFKPIFDDLDDAIDLIAEEAANRIAGEVEGDPTEFVKELVEQFKSEPDVTADVITDAIFSKRYTEHLSKLLD</sequence>
<reference evidence="1" key="1">
    <citation type="submission" date="2021-02" db="EMBL/GenBank/DDBJ databases">
        <authorList>
            <person name="Palmer J.M."/>
        </authorList>
    </citation>
    <scope>NUCLEOTIDE SEQUENCE</scope>
    <source>
        <strain evidence="1">SCRP23</strain>
    </source>
</reference>
<dbReference type="Proteomes" id="UP000693981">
    <property type="component" value="Unassembled WGS sequence"/>
</dbReference>
<keyword evidence="2" id="KW-1185">Reference proteome</keyword>
<organism evidence="1 2">
    <name type="scientific">Phytophthora boehmeriae</name>
    <dbReference type="NCBI Taxonomy" id="109152"/>
    <lineage>
        <taxon>Eukaryota</taxon>
        <taxon>Sar</taxon>
        <taxon>Stramenopiles</taxon>
        <taxon>Oomycota</taxon>
        <taxon>Peronosporomycetes</taxon>
        <taxon>Peronosporales</taxon>
        <taxon>Peronosporaceae</taxon>
        <taxon>Phytophthora</taxon>
    </lineage>
</organism>